<comment type="caution">
    <text evidence="3">The sequence shown here is derived from an EMBL/GenBank/DDBJ whole genome shotgun (WGS) entry which is preliminary data.</text>
</comment>
<evidence type="ECO:0000259" key="2">
    <source>
        <dbReference type="PROSITE" id="PS51371"/>
    </source>
</evidence>
<dbReference type="Pfam" id="PF00571">
    <property type="entry name" value="CBS"/>
    <property type="match status" value="2"/>
</dbReference>
<dbReference type="EMBL" id="JQED01000029">
    <property type="protein sequence ID" value="KGJ91511.1"/>
    <property type="molecule type" value="Genomic_DNA"/>
</dbReference>
<dbReference type="Gene3D" id="3.10.580.10">
    <property type="entry name" value="CBS-domain"/>
    <property type="match status" value="1"/>
</dbReference>
<evidence type="ECO:0000313" key="3">
    <source>
        <dbReference type="EMBL" id="KGJ91511.1"/>
    </source>
</evidence>
<dbReference type="PATRIC" id="fig|28229.4.peg.2430"/>
<gene>
    <name evidence="3" type="ORF">ND2E_3376</name>
</gene>
<sequence length="186" mass="21121">MKKLQLFDLDSIDNIISPEDFNQTSLMSPATDIFTDFNKHKALSIEDETPASEALKLMVKTHVRMKIVMSKDNDFMGIISTKELTEQKIVSAMTKGSERHEVLVSDLMVLRSDLHAFDFNELETATVNDVVSALENYGLRHCLVLDREHHHIRGVISSSDIARKLHLPIDIYSKTSFSHIFKVIHG</sequence>
<dbReference type="RefSeq" id="WP_033094108.1">
    <property type="nucleotide sequence ID" value="NZ_JQED01000029.1"/>
</dbReference>
<evidence type="ECO:0000256" key="1">
    <source>
        <dbReference type="PROSITE-ProRule" id="PRU00703"/>
    </source>
</evidence>
<evidence type="ECO:0000313" key="4">
    <source>
        <dbReference type="Proteomes" id="UP000029843"/>
    </source>
</evidence>
<dbReference type="OrthoDB" id="5295117at2"/>
<keyword evidence="1" id="KW-0129">CBS domain</keyword>
<accession>A0A099KM22</accession>
<feature type="domain" description="CBS" evidence="2">
    <location>
        <begin position="37"/>
        <end position="95"/>
    </location>
</feature>
<feature type="domain" description="CBS" evidence="2">
    <location>
        <begin position="110"/>
        <end position="171"/>
    </location>
</feature>
<name>A0A099KM22_COLPS</name>
<proteinExistence type="predicted"/>
<dbReference type="SUPFAM" id="SSF54631">
    <property type="entry name" value="CBS-domain pair"/>
    <property type="match status" value="1"/>
</dbReference>
<dbReference type="InterPro" id="IPR046342">
    <property type="entry name" value="CBS_dom_sf"/>
</dbReference>
<dbReference type="Proteomes" id="UP000029843">
    <property type="component" value="Unassembled WGS sequence"/>
</dbReference>
<reference evidence="3 4" key="1">
    <citation type="submission" date="2014-08" db="EMBL/GenBank/DDBJ databases">
        <title>Genomic and Phenotypic Diversity of Colwellia psychrerythraea strains from Disparate Marine Basins.</title>
        <authorList>
            <person name="Techtmann S.M."/>
            <person name="Stelling S.C."/>
            <person name="Utturkar S.M."/>
            <person name="Alshibli N."/>
            <person name="Harris A."/>
            <person name="Brown S.D."/>
            <person name="Hazen T.C."/>
        </authorList>
    </citation>
    <scope>NUCLEOTIDE SEQUENCE [LARGE SCALE GENOMIC DNA]</scope>
    <source>
        <strain evidence="3 4">ND2E</strain>
    </source>
</reference>
<dbReference type="AlphaFoldDB" id="A0A099KM22"/>
<dbReference type="PROSITE" id="PS51371">
    <property type="entry name" value="CBS"/>
    <property type="match status" value="2"/>
</dbReference>
<organism evidence="3 4">
    <name type="scientific">Colwellia psychrerythraea</name>
    <name type="common">Vibrio psychroerythus</name>
    <dbReference type="NCBI Taxonomy" id="28229"/>
    <lineage>
        <taxon>Bacteria</taxon>
        <taxon>Pseudomonadati</taxon>
        <taxon>Pseudomonadota</taxon>
        <taxon>Gammaproteobacteria</taxon>
        <taxon>Alteromonadales</taxon>
        <taxon>Colwelliaceae</taxon>
        <taxon>Colwellia</taxon>
    </lineage>
</organism>
<dbReference type="InterPro" id="IPR000644">
    <property type="entry name" value="CBS_dom"/>
</dbReference>
<protein>
    <submittedName>
        <fullName evidence="3">CBS domain containing protein</fullName>
    </submittedName>
</protein>